<dbReference type="EMBL" id="QVLS01000014">
    <property type="protein sequence ID" value="RFP76864.1"/>
    <property type="molecule type" value="Genomic_DNA"/>
</dbReference>
<organism evidence="3 4">
    <name type="scientific">Hydrogenophaga borbori</name>
    <dbReference type="NCBI Taxonomy" id="2294117"/>
    <lineage>
        <taxon>Bacteria</taxon>
        <taxon>Pseudomonadati</taxon>
        <taxon>Pseudomonadota</taxon>
        <taxon>Betaproteobacteria</taxon>
        <taxon>Burkholderiales</taxon>
        <taxon>Comamonadaceae</taxon>
        <taxon>Hydrogenophaga</taxon>
    </lineage>
</organism>
<dbReference type="InterPro" id="IPR005545">
    <property type="entry name" value="YCII"/>
</dbReference>
<sequence>MSYMLLIIEPAGQRAERTEAQGREVYARMQAFGDALRAQGKLRAVESLAGLGDAVRVSQAPGAARRLDGPFAEAKEMVGGFLLLDGVTREEAIELARQCPAAEWATVEVRGLAPCFDESRS</sequence>
<reference evidence="3 4" key="1">
    <citation type="submission" date="2018-08" db="EMBL/GenBank/DDBJ databases">
        <title>Hydrogenophaga sp. LA-38 isolated from sludge.</title>
        <authorList>
            <person name="Im W.-T."/>
        </authorList>
    </citation>
    <scope>NUCLEOTIDE SEQUENCE [LARGE SCALE GENOMIC DNA]</scope>
    <source>
        <strain evidence="3 4">LA-38</strain>
    </source>
</reference>
<dbReference type="PANTHER" id="PTHR35174:SF3">
    <property type="entry name" value="BLL7171 PROTEIN"/>
    <property type="match status" value="1"/>
</dbReference>
<dbReference type="Pfam" id="PF03795">
    <property type="entry name" value="YCII"/>
    <property type="match status" value="1"/>
</dbReference>
<evidence type="ECO:0000313" key="3">
    <source>
        <dbReference type="EMBL" id="RFP76864.1"/>
    </source>
</evidence>
<evidence type="ECO:0000256" key="1">
    <source>
        <dbReference type="ARBA" id="ARBA00007689"/>
    </source>
</evidence>
<protein>
    <submittedName>
        <fullName evidence="3">Dehydrogenase</fullName>
    </submittedName>
</protein>
<dbReference type="SUPFAM" id="SSF54909">
    <property type="entry name" value="Dimeric alpha+beta barrel"/>
    <property type="match status" value="1"/>
</dbReference>
<proteinExistence type="inferred from homology"/>
<comment type="similarity">
    <text evidence="1">Belongs to the YciI family.</text>
</comment>
<keyword evidence="4" id="KW-1185">Reference proteome</keyword>
<name>A0A372EES5_9BURK</name>
<dbReference type="AlphaFoldDB" id="A0A372EES5"/>
<dbReference type="Proteomes" id="UP000261931">
    <property type="component" value="Unassembled WGS sequence"/>
</dbReference>
<dbReference type="Gene3D" id="3.30.70.1060">
    <property type="entry name" value="Dimeric alpha+beta barrel"/>
    <property type="match status" value="1"/>
</dbReference>
<dbReference type="InterPro" id="IPR011008">
    <property type="entry name" value="Dimeric_a/b-barrel"/>
</dbReference>
<dbReference type="RefSeq" id="WP_116960745.1">
    <property type="nucleotide sequence ID" value="NZ_QVLS01000014.1"/>
</dbReference>
<feature type="domain" description="YCII-related" evidence="2">
    <location>
        <begin position="1"/>
        <end position="110"/>
    </location>
</feature>
<comment type="caution">
    <text evidence="3">The sequence shown here is derived from an EMBL/GenBank/DDBJ whole genome shotgun (WGS) entry which is preliminary data.</text>
</comment>
<evidence type="ECO:0000313" key="4">
    <source>
        <dbReference type="Proteomes" id="UP000261931"/>
    </source>
</evidence>
<evidence type="ECO:0000259" key="2">
    <source>
        <dbReference type="Pfam" id="PF03795"/>
    </source>
</evidence>
<dbReference type="PANTHER" id="PTHR35174">
    <property type="entry name" value="BLL7171 PROTEIN-RELATED"/>
    <property type="match status" value="1"/>
</dbReference>
<gene>
    <name evidence="3" type="ORF">DY262_19555</name>
</gene>
<accession>A0A372EES5</accession>